<evidence type="ECO:0000313" key="1">
    <source>
        <dbReference type="EMBL" id="ETN77276.1"/>
    </source>
</evidence>
<dbReference type="KEGG" id="nai:NECAME_11149"/>
<protein>
    <submittedName>
        <fullName evidence="1">Uncharacterized protein</fullName>
    </submittedName>
</protein>
<reference evidence="2" key="1">
    <citation type="journal article" date="2014" name="Nat. Genet.">
        <title>Genome of the human hookworm Necator americanus.</title>
        <authorList>
            <person name="Tang Y.T."/>
            <person name="Gao X."/>
            <person name="Rosa B.A."/>
            <person name="Abubucker S."/>
            <person name="Hallsworth-Pepin K."/>
            <person name="Martin J."/>
            <person name="Tyagi R."/>
            <person name="Heizer E."/>
            <person name="Zhang X."/>
            <person name="Bhonagiri-Palsikar V."/>
            <person name="Minx P."/>
            <person name="Warren W.C."/>
            <person name="Wang Q."/>
            <person name="Zhan B."/>
            <person name="Hotez P.J."/>
            <person name="Sternberg P.W."/>
            <person name="Dougall A."/>
            <person name="Gaze S.T."/>
            <person name="Mulvenna J."/>
            <person name="Sotillo J."/>
            <person name="Ranganathan S."/>
            <person name="Rabelo E.M."/>
            <person name="Wilson R.K."/>
            <person name="Felgner P.L."/>
            <person name="Bethony J."/>
            <person name="Hawdon J.M."/>
            <person name="Gasser R.B."/>
            <person name="Loukas A."/>
            <person name="Mitreva M."/>
        </authorList>
    </citation>
    <scope>NUCLEOTIDE SEQUENCE [LARGE SCALE GENOMIC DNA]</scope>
</reference>
<dbReference type="Proteomes" id="UP000053676">
    <property type="component" value="Unassembled WGS sequence"/>
</dbReference>
<proteinExistence type="predicted"/>
<evidence type="ECO:0000313" key="2">
    <source>
        <dbReference type="Proteomes" id="UP000053676"/>
    </source>
</evidence>
<keyword evidence="2" id="KW-1185">Reference proteome</keyword>
<name>W2T804_NECAM</name>
<gene>
    <name evidence="1" type="ORF">NECAME_11149</name>
</gene>
<dbReference type="EMBL" id="KI660180">
    <property type="protein sequence ID" value="ETN77276.1"/>
    <property type="molecule type" value="Genomic_DNA"/>
</dbReference>
<accession>W2T804</accession>
<organism evidence="1 2">
    <name type="scientific">Necator americanus</name>
    <name type="common">Human hookworm</name>
    <dbReference type="NCBI Taxonomy" id="51031"/>
    <lineage>
        <taxon>Eukaryota</taxon>
        <taxon>Metazoa</taxon>
        <taxon>Ecdysozoa</taxon>
        <taxon>Nematoda</taxon>
        <taxon>Chromadorea</taxon>
        <taxon>Rhabditida</taxon>
        <taxon>Rhabditina</taxon>
        <taxon>Rhabditomorpha</taxon>
        <taxon>Strongyloidea</taxon>
        <taxon>Ancylostomatidae</taxon>
        <taxon>Bunostominae</taxon>
        <taxon>Necator</taxon>
    </lineage>
</organism>
<dbReference type="AlphaFoldDB" id="W2T804"/>
<sequence length="87" mass="9061">MVRTSRSEEISGGVDDAVAESCVTLSSLYSSEIVLSMPQTLMDDEESRGDDAVVGVTGATLDLPNEVDVAGSSNQILENARLSALQG</sequence>